<dbReference type="Pfam" id="PF02801">
    <property type="entry name" value="Ketoacyl-synt_C"/>
    <property type="match status" value="1"/>
</dbReference>
<dbReference type="SUPFAM" id="SSF56801">
    <property type="entry name" value="Acetyl-CoA synthetase-like"/>
    <property type="match status" value="1"/>
</dbReference>
<dbReference type="InterPro" id="IPR042099">
    <property type="entry name" value="ANL_N_sf"/>
</dbReference>
<dbReference type="Gene3D" id="1.10.1200.10">
    <property type="entry name" value="ACP-like"/>
    <property type="match status" value="1"/>
</dbReference>
<keyword evidence="1" id="KW-0596">Phosphopantetheine</keyword>
<dbReference type="InterPro" id="IPR016036">
    <property type="entry name" value="Malonyl_transacylase_ACP-bd"/>
</dbReference>
<dbReference type="GO" id="GO:0004312">
    <property type="term" value="F:fatty acid synthase activity"/>
    <property type="evidence" value="ECO:0007669"/>
    <property type="project" value="TreeGrafter"/>
</dbReference>
<dbReference type="Gene3D" id="3.40.50.720">
    <property type="entry name" value="NAD(P)-binding Rossmann-like Domain"/>
    <property type="match status" value="3"/>
</dbReference>
<dbReference type="SUPFAM" id="SSF53335">
    <property type="entry name" value="S-adenosyl-L-methionine-dependent methyltransferases"/>
    <property type="match status" value="1"/>
</dbReference>
<dbReference type="SUPFAM" id="SSF52777">
    <property type="entry name" value="CoA-dependent acyltransferases"/>
    <property type="match status" value="2"/>
</dbReference>
<dbReference type="InterPro" id="IPR032821">
    <property type="entry name" value="PKS_assoc"/>
</dbReference>
<dbReference type="InterPro" id="IPR013217">
    <property type="entry name" value="Methyltransf_12"/>
</dbReference>
<dbReference type="PROSITE" id="PS00012">
    <property type="entry name" value="PHOSPHOPANTETHEINE"/>
    <property type="match status" value="1"/>
</dbReference>
<dbReference type="Gene3D" id="3.30.559.10">
    <property type="entry name" value="Chloramphenicol acetyltransferase-like domain"/>
    <property type="match status" value="1"/>
</dbReference>
<evidence type="ECO:0000256" key="8">
    <source>
        <dbReference type="ARBA" id="ARBA00023268"/>
    </source>
</evidence>
<dbReference type="Proteomes" id="UP000011086">
    <property type="component" value="Unassembled WGS sequence"/>
</dbReference>
<evidence type="ECO:0000256" key="6">
    <source>
        <dbReference type="ARBA" id="ARBA00022737"/>
    </source>
</evidence>
<dbReference type="SMART" id="SM00825">
    <property type="entry name" value="PKS_KS"/>
    <property type="match status" value="1"/>
</dbReference>
<dbReference type="PANTHER" id="PTHR43775">
    <property type="entry name" value="FATTY ACID SYNTHASE"/>
    <property type="match status" value="1"/>
</dbReference>
<dbReference type="PANTHER" id="PTHR43775:SF20">
    <property type="entry name" value="HYBRID PKS-NRPS SYNTHETASE APDA"/>
    <property type="match status" value="1"/>
</dbReference>
<dbReference type="InterPro" id="IPR020807">
    <property type="entry name" value="PKS_DH"/>
</dbReference>
<dbReference type="PROSITE" id="PS00455">
    <property type="entry name" value="AMP_BINDING"/>
    <property type="match status" value="1"/>
</dbReference>
<feature type="region of interest" description="N-terminal hotdog fold" evidence="9">
    <location>
        <begin position="847"/>
        <end position="980"/>
    </location>
</feature>
<dbReference type="GO" id="GO:0032259">
    <property type="term" value="P:methylation"/>
    <property type="evidence" value="ECO:0007669"/>
    <property type="project" value="UniProtKB-KW"/>
</dbReference>
<evidence type="ECO:0000256" key="7">
    <source>
        <dbReference type="ARBA" id="ARBA00023002"/>
    </source>
</evidence>
<feature type="domain" description="Carrier" evidence="11">
    <location>
        <begin position="2297"/>
        <end position="2372"/>
    </location>
</feature>
<feature type="region of interest" description="Disordered" evidence="10">
    <location>
        <begin position="2383"/>
        <end position="2437"/>
    </location>
</feature>
<evidence type="ECO:0000259" key="13">
    <source>
        <dbReference type="PROSITE" id="PS52019"/>
    </source>
</evidence>
<dbReference type="PROSITE" id="PS00606">
    <property type="entry name" value="KS3_1"/>
    <property type="match status" value="1"/>
</dbReference>
<dbReference type="InterPro" id="IPR000873">
    <property type="entry name" value="AMP-dep_synth/lig_dom"/>
</dbReference>
<accession>A0AA97PGF8</accession>
<evidence type="ECO:0000259" key="12">
    <source>
        <dbReference type="PROSITE" id="PS52004"/>
    </source>
</evidence>
<dbReference type="CDD" id="cd02440">
    <property type="entry name" value="AdoMet_MTases"/>
    <property type="match status" value="1"/>
</dbReference>
<dbReference type="Pfam" id="PF00501">
    <property type="entry name" value="AMP-binding"/>
    <property type="match status" value="1"/>
</dbReference>
<dbReference type="SUPFAM" id="SSF53901">
    <property type="entry name" value="Thiolase-like"/>
    <property type="match status" value="1"/>
</dbReference>
<keyword evidence="8" id="KW-0511">Multifunctional enzyme</keyword>
<dbReference type="SUPFAM" id="SSF51735">
    <property type="entry name" value="NAD(P)-binding Rossmann-fold domains"/>
    <property type="match status" value="2"/>
</dbReference>
<dbReference type="InterPro" id="IPR020806">
    <property type="entry name" value="PKS_PP-bd"/>
</dbReference>
<dbReference type="Pfam" id="PF08242">
    <property type="entry name" value="Methyltransf_12"/>
    <property type="match status" value="1"/>
</dbReference>
<dbReference type="InterPro" id="IPR049552">
    <property type="entry name" value="PKS_DH_N"/>
</dbReference>
<dbReference type="Gene3D" id="3.40.366.10">
    <property type="entry name" value="Malonyl-Coenzyme A Acyl Carrier Protein, domain 2"/>
    <property type="match status" value="1"/>
</dbReference>
<dbReference type="Pfam" id="PF16197">
    <property type="entry name" value="KAsynt_C_assoc"/>
    <property type="match status" value="1"/>
</dbReference>
<dbReference type="Pfam" id="PF14765">
    <property type="entry name" value="PS-DH"/>
    <property type="match status" value="1"/>
</dbReference>
<evidence type="ECO:0000256" key="3">
    <source>
        <dbReference type="ARBA" id="ARBA00022598"/>
    </source>
</evidence>
<dbReference type="InterPro" id="IPR050091">
    <property type="entry name" value="PKS_NRPS_Biosynth_Enz"/>
</dbReference>
<dbReference type="InterPro" id="IPR020841">
    <property type="entry name" value="PKS_Beta-ketoAc_synthase_dom"/>
</dbReference>
<dbReference type="PROSITE" id="PS52004">
    <property type="entry name" value="KS3_2"/>
    <property type="match status" value="1"/>
</dbReference>
<sequence>MAPKSTINEPIAVIGIGCRFPGASSLHKLQEALSAPSDLSQTIPDDRFHVDGFYHPNAQHHASTNVRKSYFLDVNVRKFDHNFFNITAVEAAAMDPQQRLLLETVYEALENASVSDKQLKGSDTGVYVGLMCGDYENILMRDIDCAPRYQATGVGRSIMANRISYTWDLHGPSMTIDTACSSSLVALHQAVQALRLGESRLAIVGGSNLLLGPEWRRRLRKRGRRGGGHLKRLSDAVADGDFIESVIRETGVAQDGRTNGITTPSAGAQANLIRRVYAKAGLDVNRQGPQYFEAHGTGTPAGDPIEAEAIHAVFGGARASDEPNAPPLYVGSVKTIIGHTEGTAGLAGLIKATLALQQRTVFPNKHFHKLNPKIEPFYKGLEIPTSPLPWPKTPDGQPRRASVNSFGFGGTNAHVILESFDNVLRMHQTADQKPQESFIPFVLSAKCESSLAKNIQNHVDWISQHKSLHVHDLALAACRKSLFGYKIAVPATNMEDLCSGLLERLENRNWAKPNGNTSPKRLLGIFTGQGAQYAGMMSGLLQASPWALGRALELEKTLMDLLPAHDRPQNSLVGQLLSSASGKDSSSAAAAAAAANVMRAELSQPLCTMIQILLVDILNKAGVTLDAVVGHSSGEIAAAYAAGRLSAATALAVAYYRGINTKLAGGLDGKKGAMSAAPLSYADACLLCSQPRFQGRLSVAASNSPGSTTLSGDQDAVAEAEEELKSQSIKAKRLFVDKAYHSHHMRSCAGAYAANLQRLSGFNKPGKGSTRWFSSVLVRDTTDALLDMSYWVDNMVQPVLFSQALEAACKTLGPLDAIVEIGPHPALRGPVTQTLSNLWPDSDISYVSLIQRGGHDAKSMQMGLAQMLKAESELPWIAGHKIQGQMVFPAAGYLCAAVEAARELVGQDEDIKTIDLGDFEIIQALIIPADGFGVESLCTLTDVRRFGKAKLQAAFSLYSAFGDRLSLMAKGTVEVHLASPAAESNELSTMPLESHLEFDPLMRSISKKRLYAAWEELGYGYTGPFRAIHGASRRLGAAKGQILPADCGGIAIHPATLDAAIQTVLLAYCHPDDGRLWSVHVPRRIKMFSLNVGTALAVAGGEQSFHFISALPDKGQMGLCGDADLLTHDGRPLAQIIGVDCVSLSPSNADNDARLFFTTQWAPASPDAATVCWDGRAAEADHQLALDLERLSFFYMRQLDKDIPLDHPQRTQGAWRRYFGFVEHVTKLARHPDSLDRRLAEAVGENVSQVVRDGHTMLEHLLEDGLLDDYYHHGTTNKSHIQYLARVVGQLSHRYPGMNILEVGAGTGSATKSIFNQIRDKFASYTYTDISVGFFEKARSVFGKHVDKMVFTTLDLEKDILDQGYKAHSYDLVVASLVLHATSNLKDTLSNVRRLLRPGGFLVINEITDKDAARLGFVFGTLPQWWIGEAEGRTLSPCIGPMEWGSLLQRAGFSHIDSITPDFDLPAFPNSIICTQAVDHRALVLRNPLSNSTVLPRLLVVGGATTATVGLVGRLVQGLSPHYHDIFHISSLSALDRDRHLGATVLSLADLDRPTFDRIDDQTMSALIDVLESCSTILWITHNAKDAVPAAYMSLGFFRTVLWEMPDTRLRTIDFVDGSEPESSVIAASLLEFELAKRWSTESQEHSLLWSDERELVYRHGRFEIPRLVSDDAIDARYNASRRAIYHRQDSKQLRLSSSGGWLEEDTGSPYLAATAAKSKQSGRVKVRVDFSTGFRVPGVTCQGLWNAFIVVVGVAKGKRRVLAVTNHCGKTVWPSAASVLDISDDAYRDGPVLLTQIAGVMQATYLLAQVPQGGRLLLHEPSDELAAAVDALAQERGVHLTKTSSTRQRKKFTFIDPSWPVRTVRARLGQNIDYFADATTCQNDHETCAKIITPCLPATTTVINTAPLLSPEAFQAPEKSGRDIVFPCSAAAAGPPSAQLLSAYRLARTLSVTTLEVVSLNDFGSQPMDVRRKIIQWKGTKAPLVRISPTCRLVTLRPDRTYWFAGLTSDLGLSLCEWMIDRGARYLVLSSRNPKVDSKWIDKMHRDTGAAVKVISADVADDGSLAKAYSDIKNSMPALAGVVHGAMVLDDKPVRSLDAKSMARVAGPKVHGSNNLHRLLGREKTSLDFFVLFSSISTVLGSYGQANYSASNSYMRSLALQRRQDGKPASVLNLGLVIGIGYASSNLSQSEKERFRSNGFKWISEVDLHHAFAEAVLASPAGSGVDHEITIGVDRFAAEAPSKPFWTENPRLSHLLTYGTTTRENLKSDTACSKLTPREMLATVSSMADARLIIKDSFLLKLQSMLRLSASQMEEESAILNSATDQLGFDSLIAVEVRSWFHKTFGVSMSTLEILSGVTINGIITNACLKVKADLAITTHAASHPASEQGEDSHSTVSQTTSSPSGSSGKASPRTACSTPAVSPSDLMSAETAGNVKESVPREILQRSGPLSFGQEMFWFIQTLMSDASTLNNTVVYRLSGKLNVQKLSKAVEAVAKRHESLRTGIEMDGQGIAKQVVFVQPQLHLEAFEPPEGRLACTIRGLEEHKYDVENGKSVRIIVASTSSTEHHLLIGFHHINMDGISLQVLLSELDCAYRGDPLNGSPLQFVDFSRRQQDALEKGEWDCHLEFWRNRLADPPAQLPILPLPNAAKLRCPLVEYRTTEVEARLEPSTVKMVHERCRQLRVTPFCFYLGVFRVLLARLANINDFCIGIADANRLDGDMLDAVGMYLNLLPLRFRTSGGETFEDISQNTKDTIRESLEHSAVPFGVMLSELGVPRSADHSPIFQAFVDYRQGAKEKQSLGDCELEVYHYQGAKTAYDVSLDIIDSGELPTAVRLAVQDSLYSREDGKLLLALAVAAGISQLGIAAGSIIGVLQEPGADWIVSLLAIWRVGCVYMPFGAATPMSRIAINCAHASPQLVLVDEAFVTTASTLEKPLLNVSSIPRANKPPGPRTTLSFPETTRRPTDPAAVLYTSGSTGTPKGIVLSHENLVHEIEFSSASYDFGVERVLCQSALGFDMSLTQIFSALAFGGSLHMLPRSQRGDALAITKRILDSGITLTGATPSEYMSWISFGGADLARSNWRRAVCGGEPVTTSLLRAFDSIGRPELRLFNAYGPTETTCSATRTELDYRGPWGDRPTTAGRAAPNCSVCIVDANLAPLPVGMPGEVLIGGAKVALGYLGSCELTATRFIPHASIHEDFAARGWTSVHRTGDVGRLLPDGALVLQGRVDGDTRVKLRGNRVDLVDVEEAMLQAGQGQLLQVFACLYCPDLASDDGALAHPESAVLAALVVVDPCHPSADREELFADLLKRVSLPRAQKPTVVKAVESLPTTVSGKVDRKAAAKLLPKLTLPAGCYAQVRGSSDFFHSGGDSLLLVALQRKIKQAFGIHVPLVDMFDSSTLKEMSLLIEQKSADEAPIDWHLETEPSLNLKKTDLGKTELDLVTIPSDGPAVVVLTGATGLLGRALLQAFISDARISTIHCIAVRRTDALASFISSNKVQVHAGDLSLSRLGLSPAAARRIFSEAHVVVHNGADVSHLKSYRTIKRANVGSTAQLIQMSLDRGRLLPLHFVSTAGVSLYSCLEEFPEVSAAAFPPPADNKSDGYTASKWVSERLLEKCHEIFGLPVWIHRPSNIHRVHDPQFDLFQNLLRFSAALQAIPVFPSLRGHLNLVEAVDVAQEILGDVFADQGDEVNYRHRIGARNLSMDGLADFIRSDPSSDVKVMDVDTWRGLAEAQGLPKTVSEWFGKVARGSPVRYPLLVTNR</sequence>
<dbReference type="InterPro" id="IPR029063">
    <property type="entry name" value="SAM-dependent_MTases_sf"/>
</dbReference>
<dbReference type="SUPFAM" id="SSF55048">
    <property type="entry name" value="Probable ACP-binding domain of malonyl-CoA ACP transacylase"/>
    <property type="match status" value="1"/>
</dbReference>
<dbReference type="Pfam" id="PF21089">
    <property type="entry name" value="PKS_DH_N"/>
    <property type="match status" value="1"/>
</dbReference>
<reference evidence="14" key="1">
    <citation type="journal article" date="2012" name="PLoS Genet.">
        <title>Comparative analysis of the genomes of two field isolates of the rice blast fungus Magnaporthe oryzae.</title>
        <authorList>
            <person name="Xue M."/>
            <person name="Yang J."/>
            <person name="Li Z."/>
            <person name="Hu S."/>
            <person name="Yao N."/>
            <person name="Dean R.A."/>
            <person name="Zhao W."/>
            <person name="Shen M."/>
            <person name="Zhang H."/>
            <person name="Li C."/>
            <person name="Liu L."/>
            <person name="Cao L."/>
            <person name="Xu X."/>
            <person name="Xing Y."/>
            <person name="Hsiang T."/>
            <person name="Zhang Z."/>
            <person name="Xu J.R."/>
            <person name="Peng Y.L."/>
        </authorList>
    </citation>
    <scope>NUCLEOTIDE SEQUENCE</scope>
    <source>
        <strain evidence="14">Y34</strain>
    </source>
</reference>
<dbReference type="Pfam" id="PF23297">
    <property type="entry name" value="ACP_SdgA_C"/>
    <property type="match status" value="1"/>
</dbReference>
<feature type="domain" description="PKS/mFAS DH" evidence="13">
    <location>
        <begin position="847"/>
        <end position="1150"/>
    </location>
</feature>
<dbReference type="Pfam" id="PF07993">
    <property type="entry name" value="NAD_binding_4"/>
    <property type="match status" value="1"/>
</dbReference>
<dbReference type="InterPro" id="IPR013120">
    <property type="entry name" value="FAR_NAD-bd"/>
</dbReference>
<dbReference type="InterPro" id="IPR049900">
    <property type="entry name" value="PKS_mFAS_DH"/>
</dbReference>
<feature type="domain" description="Ketosynthase family 3 (KS3)" evidence="12">
    <location>
        <begin position="8"/>
        <end position="419"/>
    </location>
</feature>
<dbReference type="PROSITE" id="PS50075">
    <property type="entry name" value="CARRIER"/>
    <property type="match status" value="2"/>
</dbReference>
<dbReference type="SMART" id="SM00822">
    <property type="entry name" value="PKS_KR"/>
    <property type="match status" value="1"/>
</dbReference>
<proteinExistence type="predicted"/>
<feature type="region of interest" description="Disordered" evidence="10">
    <location>
        <begin position="2944"/>
        <end position="2968"/>
    </location>
</feature>
<dbReference type="InterPro" id="IPR020845">
    <property type="entry name" value="AMP-binding_CS"/>
</dbReference>
<dbReference type="InterPro" id="IPR049551">
    <property type="entry name" value="PKS_DH_C"/>
</dbReference>
<dbReference type="SUPFAM" id="SSF52151">
    <property type="entry name" value="FabD/lysophospholipase-like"/>
    <property type="match status" value="1"/>
</dbReference>
<dbReference type="InterPro" id="IPR036736">
    <property type="entry name" value="ACP-like_sf"/>
</dbReference>
<evidence type="ECO:0000256" key="2">
    <source>
        <dbReference type="ARBA" id="ARBA00022553"/>
    </source>
</evidence>
<dbReference type="InterPro" id="IPR042104">
    <property type="entry name" value="PKS_dehydratase_sf"/>
</dbReference>
<dbReference type="InterPro" id="IPR014043">
    <property type="entry name" value="Acyl_transferase_dom"/>
</dbReference>
<dbReference type="InterPro" id="IPR009081">
    <property type="entry name" value="PP-bd_ACP"/>
</dbReference>
<dbReference type="GO" id="GO:0016491">
    <property type="term" value="F:oxidoreductase activity"/>
    <property type="evidence" value="ECO:0007669"/>
    <property type="project" value="UniProtKB-KW"/>
</dbReference>
<dbReference type="InterPro" id="IPR045851">
    <property type="entry name" value="AMP-bd_C_sf"/>
</dbReference>
<keyword evidence="6" id="KW-0677">Repeat</keyword>
<dbReference type="Pfam" id="PF08659">
    <property type="entry name" value="KR"/>
    <property type="match status" value="1"/>
</dbReference>
<keyword evidence="7" id="KW-0560">Oxidoreductase</keyword>
<dbReference type="Gene3D" id="3.10.129.110">
    <property type="entry name" value="Polyketide synthase dehydratase"/>
    <property type="match status" value="1"/>
</dbReference>
<feature type="domain" description="Carrier" evidence="11">
    <location>
        <begin position="3334"/>
        <end position="3414"/>
    </location>
</feature>
<dbReference type="Gene3D" id="3.40.50.150">
    <property type="entry name" value="Vaccinia Virus protein VP39"/>
    <property type="match status" value="1"/>
</dbReference>
<dbReference type="Pfam" id="PF00668">
    <property type="entry name" value="Condensation"/>
    <property type="match status" value="1"/>
</dbReference>
<dbReference type="InterPro" id="IPR014031">
    <property type="entry name" value="Ketoacyl_synth_C"/>
</dbReference>
<keyword evidence="2" id="KW-0597">Phosphoprotein</keyword>
<dbReference type="SMART" id="SM00826">
    <property type="entry name" value="PKS_DH"/>
    <property type="match status" value="1"/>
</dbReference>
<organism evidence="14">
    <name type="scientific">Pyricularia oryzae (strain Y34)</name>
    <name type="common">Rice blast fungus</name>
    <name type="synonym">Magnaporthe oryzae</name>
    <dbReference type="NCBI Taxonomy" id="1143189"/>
    <lineage>
        <taxon>Eukaryota</taxon>
        <taxon>Fungi</taxon>
        <taxon>Dikarya</taxon>
        <taxon>Ascomycota</taxon>
        <taxon>Pezizomycotina</taxon>
        <taxon>Sordariomycetes</taxon>
        <taxon>Sordariomycetidae</taxon>
        <taxon>Magnaporthales</taxon>
        <taxon>Pyriculariaceae</taxon>
        <taxon>Pyricularia</taxon>
    </lineage>
</organism>
<feature type="active site" description="Proton donor; for dehydratase activity" evidence="9">
    <location>
        <position position="1058"/>
    </location>
</feature>
<dbReference type="InterPro" id="IPR006162">
    <property type="entry name" value="Ppantetheine_attach_site"/>
</dbReference>
<dbReference type="CDD" id="cd00833">
    <property type="entry name" value="PKS"/>
    <property type="match status" value="1"/>
</dbReference>
<dbReference type="InterPro" id="IPR016035">
    <property type="entry name" value="Acyl_Trfase/lysoPLipase"/>
</dbReference>
<evidence type="ECO:0000256" key="9">
    <source>
        <dbReference type="PROSITE-ProRule" id="PRU01363"/>
    </source>
</evidence>
<feature type="active site" description="Proton acceptor; for dehydratase activity" evidence="9">
    <location>
        <position position="880"/>
    </location>
</feature>
<dbReference type="InterPro" id="IPR036291">
    <property type="entry name" value="NAD(P)-bd_dom_sf"/>
</dbReference>
<dbReference type="CDD" id="cd05930">
    <property type="entry name" value="A_NRPS"/>
    <property type="match status" value="1"/>
</dbReference>
<keyword evidence="5" id="KW-0808">Transferase</keyword>
<dbReference type="SMART" id="SM00827">
    <property type="entry name" value="PKS_AT"/>
    <property type="match status" value="1"/>
</dbReference>
<protein>
    <submittedName>
        <fullName evidence="14">Lovastatin nonaketide synthase</fullName>
    </submittedName>
</protein>
<dbReference type="Gene3D" id="3.40.47.10">
    <property type="match status" value="2"/>
</dbReference>
<dbReference type="GO" id="GO:0008168">
    <property type="term" value="F:methyltransferase activity"/>
    <property type="evidence" value="ECO:0007669"/>
    <property type="project" value="UniProtKB-KW"/>
</dbReference>
<dbReference type="SUPFAM" id="SSF47336">
    <property type="entry name" value="ACP-like"/>
    <property type="match status" value="2"/>
</dbReference>
<keyword evidence="4" id="KW-0489">Methyltransferase</keyword>
<dbReference type="GO" id="GO:0031177">
    <property type="term" value="F:phosphopantetheine binding"/>
    <property type="evidence" value="ECO:0007669"/>
    <property type="project" value="InterPro"/>
</dbReference>
<dbReference type="Pfam" id="PF00550">
    <property type="entry name" value="PP-binding"/>
    <property type="match status" value="1"/>
</dbReference>
<dbReference type="GO" id="GO:0009403">
    <property type="term" value="P:toxin biosynthetic process"/>
    <property type="evidence" value="ECO:0007669"/>
    <property type="project" value="UniProtKB-ARBA"/>
</dbReference>
<dbReference type="InterPro" id="IPR014030">
    <property type="entry name" value="Ketoacyl_synth_N"/>
</dbReference>
<keyword evidence="3" id="KW-0436">Ligase</keyword>
<evidence type="ECO:0000256" key="4">
    <source>
        <dbReference type="ARBA" id="ARBA00022603"/>
    </source>
</evidence>
<evidence type="ECO:0000256" key="5">
    <source>
        <dbReference type="ARBA" id="ARBA00022679"/>
    </source>
</evidence>
<dbReference type="CDD" id="cd19532">
    <property type="entry name" value="C_PKS-NRPS"/>
    <property type="match status" value="1"/>
</dbReference>
<dbReference type="InterPro" id="IPR013968">
    <property type="entry name" value="PKS_KR"/>
</dbReference>
<dbReference type="Pfam" id="PF00109">
    <property type="entry name" value="ketoacyl-synt"/>
    <property type="match status" value="1"/>
</dbReference>
<evidence type="ECO:0000259" key="11">
    <source>
        <dbReference type="PROSITE" id="PS50075"/>
    </source>
</evidence>
<name>A0AA97PGF8_PYRO3</name>
<dbReference type="GO" id="GO:0004315">
    <property type="term" value="F:3-oxoacyl-[acyl-carrier-protein] synthase activity"/>
    <property type="evidence" value="ECO:0007669"/>
    <property type="project" value="InterPro"/>
</dbReference>
<dbReference type="InterPro" id="IPR001242">
    <property type="entry name" value="Condensation_dom"/>
</dbReference>
<dbReference type="Gene3D" id="3.30.559.30">
    <property type="entry name" value="Nonribosomal peptide synthetase, condensation domain"/>
    <property type="match status" value="1"/>
</dbReference>
<dbReference type="Gene3D" id="3.40.50.12780">
    <property type="entry name" value="N-terminal domain of ligase-like"/>
    <property type="match status" value="1"/>
</dbReference>
<evidence type="ECO:0000256" key="10">
    <source>
        <dbReference type="SAM" id="MobiDB-lite"/>
    </source>
</evidence>
<dbReference type="PROSITE" id="PS52019">
    <property type="entry name" value="PKS_MFAS_DH"/>
    <property type="match status" value="1"/>
</dbReference>
<feature type="region of interest" description="C-terminal hotdog fold" evidence="9">
    <location>
        <begin position="1002"/>
        <end position="1150"/>
    </location>
</feature>
<dbReference type="InterPro" id="IPR057326">
    <property type="entry name" value="KR_dom"/>
</dbReference>
<dbReference type="GO" id="GO:0006633">
    <property type="term" value="P:fatty acid biosynthetic process"/>
    <property type="evidence" value="ECO:0007669"/>
    <property type="project" value="InterPro"/>
</dbReference>
<dbReference type="EMBL" id="JH793683">
    <property type="protein sequence ID" value="ELQ33667.1"/>
    <property type="molecule type" value="Genomic_DNA"/>
</dbReference>
<gene>
    <name evidence="14" type="ORF">OOU_Y34scaffold00910g3</name>
</gene>
<dbReference type="InterPro" id="IPR001227">
    <property type="entry name" value="Ac_transferase_dom_sf"/>
</dbReference>
<dbReference type="InterPro" id="IPR018201">
    <property type="entry name" value="Ketoacyl_synth_AS"/>
</dbReference>
<dbReference type="SMART" id="SM00823">
    <property type="entry name" value="PKS_PP"/>
    <property type="match status" value="2"/>
</dbReference>
<dbReference type="Gene3D" id="3.30.300.30">
    <property type="match status" value="1"/>
</dbReference>
<dbReference type="Pfam" id="PF00698">
    <property type="entry name" value="Acyl_transf_1"/>
    <property type="match status" value="1"/>
</dbReference>
<dbReference type="InterPro" id="IPR023213">
    <property type="entry name" value="CAT-like_dom_sf"/>
</dbReference>
<evidence type="ECO:0000313" key="14">
    <source>
        <dbReference type="EMBL" id="ELQ33667.1"/>
    </source>
</evidence>
<dbReference type="InterPro" id="IPR016039">
    <property type="entry name" value="Thiolase-like"/>
</dbReference>
<dbReference type="GO" id="GO:0016874">
    <property type="term" value="F:ligase activity"/>
    <property type="evidence" value="ECO:0007669"/>
    <property type="project" value="UniProtKB-KW"/>
</dbReference>
<feature type="compositionally biased region" description="Low complexity" evidence="10">
    <location>
        <begin position="2396"/>
        <end position="2409"/>
    </location>
</feature>
<evidence type="ECO:0000256" key="1">
    <source>
        <dbReference type="ARBA" id="ARBA00022450"/>
    </source>
</evidence>